<dbReference type="InterPro" id="IPR051458">
    <property type="entry name" value="Cyt/Met_Dipeptidase"/>
</dbReference>
<dbReference type="GO" id="GO:0008233">
    <property type="term" value="F:peptidase activity"/>
    <property type="evidence" value="ECO:0007669"/>
    <property type="project" value="UniProtKB-KW"/>
</dbReference>
<evidence type="ECO:0000259" key="4">
    <source>
        <dbReference type="Pfam" id="PF07687"/>
    </source>
</evidence>
<dbReference type="Gene3D" id="3.40.630.10">
    <property type="entry name" value="Zn peptidases"/>
    <property type="match status" value="1"/>
</dbReference>
<dbReference type="PANTHER" id="PTHR43270">
    <property type="entry name" value="BETA-ALA-HIS DIPEPTIDASE"/>
    <property type="match status" value="1"/>
</dbReference>
<evidence type="ECO:0000313" key="6">
    <source>
        <dbReference type="Proteomes" id="UP000186465"/>
    </source>
</evidence>
<dbReference type="Pfam" id="PF07687">
    <property type="entry name" value="M20_dimer"/>
    <property type="match status" value="1"/>
</dbReference>
<dbReference type="Proteomes" id="UP000186465">
    <property type="component" value="Unassembled WGS sequence"/>
</dbReference>
<protein>
    <submittedName>
        <fullName evidence="5">Dipeptidase</fullName>
    </submittedName>
</protein>
<keyword evidence="2" id="KW-0479">Metal-binding</keyword>
<dbReference type="PANTHER" id="PTHR43270:SF12">
    <property type="entry name" value="SUCCINYL-DIAMINOPIMELATE DESUCCINYLASE"/>
    <property type="match status" value="1"/>
</dbReference>
<accession>A0A1Q5PQK9</accession>
<dbReference type="GO" id="GO:0046872">
    <property type="term" value="F:metal ion binding"/>
    <property type="evidence" value="ECO:0007669"/>
    <property type="project" value="UniProtKB-KW"/>
</dbReference>
<comment type="caution">
    <text evidence="5">The sequence shown here is derived from an EMBL/GenBank/DDBJ whole genome shotgun (WGS) entry which is preliminary data.</text>
</comment>
<dbReference type="EMBL" id="MPDM01000003">
    <property type="protein sequence ID" value="OKL49928.1"/>
    <property type="molecule type" value="Genomic_DNA"/>
</dbReference>
<dbReference type="STRING" id="156892.BM477_03215"/>
<evidence type="ECO:0000256" key="2">
    <source>
        <dbReference type="ARBA" id="ARBA00022723"/>
    </source>
</evidence>
<evidence type="ECO:0000256" key="3">
    <source>
        <dbReference type="ARBA" id="ARBA00022801"/>
    </source>
</evidence>
<name>A0A1Q5PQK9_9ACTO</name>
<dbReference type="GO" id="GO:0006508">
    <property type="term" value="P:proteolysis"/>
    <property type="evidence" value="ECO:0007669"/>
    <property type="project" value="UniProtKB-KW"/>
</dbReference>
<dbReference type="OrthoDB" id="9761532at2"/>
<keyword evidence="1" id="KW-0645">Protease</keyword>
<evidence type="ECO:0000256" key="1">
    <source>
        <dbReference type="ARBA" id="ARBA00022670"/>
    </source>
</evidence>
<keyword evidence="6" id="KW-1185">Reference proteome</keyword>
<gene>
    <name evidence="5" type="ORF">BM477_03215</name>
</gene>
<proteinExistence type="predicted"/>
<dbReference type="SUPFAM" id="SSF53187">
    <property type="entry name" value="Zn-dependent exopeptidases"/>
    <property type="match status" value="1"/>
</dbReference>
<keyword evidence="3" id="KW-0378">Hydrolase</keyword>
<feature type="domain" description="Peptidase M20 dimerisation" evidence="4">
    <location>
        <begin position="206"/>
        <end position="346"/>
    </location>
</feature>
<reference evidence="6" key="1">
    <citation type="submission" date="2016-11" db="EMBL/GenBank/DDBJ databases">
        <title>Actinomyces gypaetusis sp. nov. isolated from Gypaetus barbatus in Qinghai Tibet Plateau China.</title>
        <authorList>
            <person name="Meng X."/>
        </authorList>
    </citation>
    <scope>NUCLEOTIDE SEQUENCE [LARGE SCALE GENOMIC DNA]</scope>
    <source>
        <strain evidence="6">DSM 15383</strain>
    </source>
</reference>
<dbReference type="InterPro" id="IPR002933">
    <property type="entry name" value="Peptidase_M20"/>
</dbReference>
<organism evidence="5 6">
    <name type="scientific">Boudabousia marimammalium</name>
    <dbReference type="NCBI Taxonomy" id="156892"/>
    <lineage>
        <taxon>Bacteria</taxon>
        <taxon>Bacillati</taxon>
        <taxon>Actinomycetota</taxon>
        <taxon>Actinomycetes</taxon>
        <taxon>Actinomycetales</taxon>
        <taxon>Actinomycetaceae</taxon>
        <taxon>Boudabousia</taxon>
    </lineage>
</organism>
<dbReference type="Pfam" id="PF01546">
    <property type="entry name" value="Peptidase_M20"/>
    <property type="match status" value="1"/>
</dbReference>
<dbReference type="AlphaFoldDB" id="A0A1Q5PQK9"/>
<dbReference type="NCBIfam" id="NF005914">
    <property type="entry name" value="PRK07907.1"/>
    <property type="match status" value="1"/>
</dbReference>
<sequence>MISAQQITARIDKDFARYTDILSSLVRIPSISSSSYDLTPLHESAKTVAGLFAERGFETEILSASGPNGWQGRPAVIARKHVSSEAPTVLLYAHHDVQPAGDLSAWQGKPFEPEIRDGRLYGRGSSDDKAGILVHLASVSALGDELGVNVTVFIEGEEEIGSPSFQQFVAQNQSKLAADLIIVTDSDNWKVGHPAITTSLRGVVQLTVQLKVLDHAVHSGMFGGPILDANTLAARLIATLHDEQGDVAVAGLVASPEADVEYPEENLRQEVGAVPGLQLAGTGDLAARMWTKPAISVIGMDVTSVAEASNTIASGCRFVLSMRVAPGQSSEAAKAALEQHLRSHAPFGAQLTIEEGECGPAYQADLSTSAIADLRWALKESWGIDPVDIGVGGSIPFISQFQEMFPNAAVLVTGVEDPQTNAHSENESQDLSDLRHAMIAEALLLARTAGQL</sequence>
<evidence type="ECO:0000313" key="5">
    <source>
        <dbReference type="EMBL" id="OKL49928.1"/>
    </source>
</evidence>
<dbReference type="RefSeq" id="WP_075361252.1">
    <property type="nucleotide sequence ID" value="NZ_MPDM01000003.1"/>
</dbReference>
<dbReference type="InterPro" id="IPR011650">
    <property type="entry name" value="Peptidase_M20_dimer"/>
</dbReference>
<dbReference type="Gene3D" id="3.30.70.360">
    <property type="match status" value="1"/>
</dbReference>